<dbReference type="PANTHER" id="PTHR33840:SF1">
    <property type="entry name" value="TLE1 PHOSPHOLIPASE DOMAIN-CONTAINING PROTEIN"/>
    <property type="match status" value="1"/>
</dbReference>
<dbReference type="AlphaFoldDB" id="A0A2T3AIM8"/>
<name>A0A2T3AIM8_9PEZI</name>
<dbReference type="Pfam" id="PF09994">
    <property type="entry name" value="T6SS_Tle1-like_cat"/>
    <property type="match status" value="1"/>
</dbReference>
<dbReference type="PANTHER" id="PTHR33840">
    <property type="match status" value="1"/>
</dbReference>
<reference evidence="2 3" key="1">
    <citation type="journal article" date="2018" name="Mycol. Prog.">
        <title>Coniella lustricola, a new species from submerged detritus.</title>
        <authorList>
            <person name="Raudabaugh D.B."/>
            <person name="Iturriaga T."/>
            <person name="Carver A."/>
            <person name="Mondo S."/>
            <person name="Pangilinan J."/>
            <person name="Lipzen A."/>
            <person name="He G."/>
            <person name="Amirebrahimi M."/>
            <person name="Grigoriev I.V."/>
            <person name="Miller A.N."/>
        </authorList>
    </citation>
    <scope>NUCLEOTIDE SEQUENCE [LARGE SCALE GENOMIC DNA]</scope>
    <source>
        <strain evidence="2 3">B22-T-1</strain>
    </source>
</reference>
<dbReference type="STRING" id="2025994.A0A2T3AIM8"/>
<feature type="domain" description="T6SS Phospholipase effector Tle1-like catalytic" evidence="1">
    <location>
        <begin position="15"/>
        <end position="314"/>
    </location>
</feature>
<accession>A0A2T3AIM8</accession>
<organism evidence="2 3">
    <name type="scientific">Coniella lustricola</name>
    <dbReference type="NCBI Taxonomy" id="2025994"/>
    <lineage>
        <taxon>Eukaryota</taxon>
        <taxon>Fungi</taxon>
        <taxon>Dikarya</taxon>
        <taxon>Ascomycota</taxon>
        <taxon>Pezizomycotina</taxon>
        <taxon>Sordariomycetes</taxon>
        <taxon>Sordariomycetidae</taxon>
        <taxon>Diaporthales</taxon>
        <taxon>Schizoparmaceae</taxon>
        <taxon>Coniella</taxon>
    </lineage>
</organism>
<dbReference type="Gene3D" id="3.40.50.1820">
    <property type="entry name" value="alpha/beta hydrolase"/>
    <property type="match status" value="1"/>
</dbReference>
<dbReference type="SUPFAM" id="SSF53474">
    <property type="entry name" value="alpha/beta-Hydrolases"/>
    <property type="match status" value="1"/>
</dbReference>
<proteinExistence type="predicted"/>
<dbReference type="InterPro" id="IPR029058">
    <property type="entry name" value="AB_hydrolase_fold"/>
</dbReference>
<dbReference type="OrthoDB" id="3057168at2759"/>
<dbReference type="EMBL" id="KZ678385">
    <property type="protein sequence ID" value="PSR99232.1"/>
    <property type="molecule type" value="Genomic_DNA"/>
</dbReference>
<protein>
    <recommendedName>
        <fullName evidence="1">T6SS Phospholipase effector Tle1-like catalytic domain-containing protein</fullName>
    </recommendedName>
</protein>
<gene>
    <name evidence="2" type="ORF">BD289DRAFT_47581</name>
</gene>
<dbReference type="InParanoid" id="A0A2T3AIM8"/>
<sequence>MDGGMTVQRSRPNSKRIIVCCDGTWKDSNGADEKPLTNVTRLARSLKQTCADGTHQVIFYQAGVGTGGNLLDTFTGGVFGTGLAQDIKEAYNYICTNYVDGDDIVLVGFSRGAFTARSVADLVASIGLLNTEGMVHFYAIFNDYENMADKHRKPSDFLDDSYKYLRKYNGEQGKDKILWENHRKDEYRAWLIKRRWTRDMFRDGSEIIKIKAVAVWETVGSLGIPITPVIGLHGSSAEWRFTNTQISSKVEYAFQALALDEPRASFRPALWERLDENTTTYLKQVWFPGSHSNVGGGWYDQQIACITLAWICDQLTPLGIEFSYQRLTKVFYSSLRYSAAHPYPYIPSPTFAIPSKIWALFLEARVPRPWAFSPIPCPHPKSDQRVDLGNCTGKDHHPRGTPAQLWKYQGRPWGFGQTRYPTSKLELLGGTSIRRPGCFMRVDVDTNEDTTEPLLNTNERIHSCVRVRLELDGMSMDDRQTWQCTPLSDDDSRKGHAVWRLINVGAISQEEKDDSDSFWIGELANARKDYDLQELYRSHKGDGNWKWAYDKHALVKNGVGKRVEPRVETLPEEPMAGYWERHLLALTVGEYDVWRLAEDERK</sequence>
<keyword evidence="3" id="KW-1185">Reference proteome</keyword>
<evidence type="ECO:0000313" key="3">
    <source>
        <dbReference type="Proteomes" id="UP000241462"/>
    </source>
</evidence>
<dbReference type="Proteomes" id="UP000241462">
    <property type="component" value="Unassembled WGS sequence"/>
</dbReference>
<dbReference type="InterPro" id="IPR018712">
    <property type="entry name" value="Tle1-like_cat"/>
</dbReference>
<evidence type="ECO:0000259" key="1">
    <source>
        <dbReference type="Pfam" id="PF09994"/>
    </source>
</evidence>
<evidence type="ECO:0000313" key="2">
    <source>
        <dbReference type="EMBL" id="PSR99232.1"/>
    </source>
</evidence>